<proteinExistence type="predicted"/>
<dbReference type="EMBL" id="SPNW01000096">
    <property type="protein sequence ID" value="TIA85830.1"/>
    <property type="molecule type" value="Genomic_DNA"/>
</dbReference>
<dbReference type="Proteomes" id="UP000310189">
    <property type="component" value="Unassembled WGS sequence"/>
</dbReference>
<gene>
    <name evidence="2" type="ORF">E3P99_03875</name>
</gene>
<dbReference type="AlphaFoldDB" id="A0A4T0FDI8"/>
<protein>
    <submittedName>
        <fullName evidence="2">Uncharacterized protein</fullName>
    </submittedName>
</protein>
<evidence type="ECO:0000313" key="2">
    <source>
        <dbReference type="EMBL" id="TIA85830.1"/>
    </source>
</evidence>
<name>A0A4T0FDI8_9BASI</name>
<comment type="caution">
    <text evidence="2">The sequence shown here is derived from an EMBL/GenBank/DDBJ whole genome shotgun (WGS) entry which is preliminary data.</text>
</comment>
<feature type="compositionally biased region" description="Low complexity" evidence="1">
    <location>
        <begin position="142"/>
        <end position="152"/>
    </location>
</feature>
<accession>A0A4T0FDI8</accession>
<reference evidence="2 3" key="1">
    <citation type="submission" date="2019-03" db="EMBL/GenBank/DDBJ databases">
        <title>Sequencing 23 genomes of Wallemia ichthyophaga.</title>
        <authorList>
            <person name="Gostincar C."/>
        </authorList>
    </citation>
    <scope>NUCLEOTIDE SEQUENCE [LARGE SCALE GENOMIC DNA]</scope>
    <source>
        <strain evidence="2 3">EXF-5753</strain>
    </source>
</reference>
<organism evidence="2 3">
    <name type="scientific">Wallemia hederae</name>
    <dbReference type="NCBI Taxonomy" id="1540922"/>
    <lineage>
        <taxon>Eukaryota</taxon>
        <taxon>Fungi</taxon>
        <taxon>Dikarya</taxon>
        <taxon>Basidiomycota</taxon>
        <taxon>Wallemiomycotina</taxon>
        <taxon>Wallemiomycetes</taxon>
        <taxon>Wallemiales</taxon>
        <taxon>Wallemiaceae</taxon>
        <taxon>Wallemia</taxon>
    </lineage>
</organism>
<sequence length="249" mass="27924">MKKVALAKLRLPGSDNNDDDDEKEKFTDAYLLDSHLHISATHYINLDFINHKHVVTRNATLVYLARPSERRMKLLEAFSRKRVLSRIVLNVECVSEEEAQSLLKKFVKIFNINATDFKRIEFDQNRHYNKVEVAHVPPGTPGTPRTPGTHPPSIHNTNSYLSDQQSIQSTINTIESIKSVNKVGIEVPDEIPYKKRPSLGGADLINSSGRKSFNDTPSTSVSDIIPVVVRSKTAPSKKELNDFPSIPVA</sequence>
<evidence type="ECO:0000313" key="3">
    <source>
        <dbReference type="Proteomes" id="UP000310189"/>
    </source>
</evidence>
<keyword evidence="3" id="KW-1185">Reference proteome</keyword>
<evidence type="ECO:0000256" key="1">
    <source>
        <dbReference type="SAM" id="MobiDB-lite"/>
    </source>
</evidence>
<feature type="region of interest" description="Disordered" evidence="1">
    <location>
        <begin position="135"/>
        <end position="159"/>
    </location>
</feature>
<dbReference type="OrthoDB" id="10569893at2759"/>